<evidence type="ECO:0000313" key="6">
    <source>
        <dbReference type="EMBL" id="KIM54769.1"/>
    </source>
</evidence>
<comment type="subcellular location">
    <subcellularLocation>
        <location evidence="1">Endomembrane system</location>
        <topology evidence="1">Multi-pass membrane protein</topology>
    </subcellularLocation>
</comment>
<keyword evidence="2 5" id="KW-0812">Transmembrane</keyword>
<dbReference type="Pfam" id="PF04750">
    <property type="entry name" value="Far-17a_AIG1"/>
    <property type="match status" value="1"/>
</dbReference>
<dbReference type="OrthoDB" id="1898221at2759"/>
<evidence type="ECO:0000256" key="4">
    <source>
        <dbReference type="ARBA" id="ARBA00023136"/>
    </source>
</evidence>
<evidence type="ECO:0000313" key="7">
    <source>
        <dbReference type="Proteomes" id="UP000053989"/>
    </source>
</evidence>
<keyword evidence="7" id="KW-1185">Reference proteome</keyword>
<protein>
    <submittedName>
        <fullName evidence="6">Uncharacterized protein</fullName>
    </submittedName>
</protein>
<feature type="transmembrane region" description="Helical" evidence="5">
    <location>
        <begin position="50"/>
        <end position="69"/>
    </location>
</feature>
<dbReference type="AlphaFoldDB" id="A0A0C3DEG6"/>
<evidence type="ECO:0000256" key="1">
    <source>
        <dbReference type="ARBA" id="ARBA00004127"/>
    </source>
</evidence>
<dbReference type="PANTHER" id="PTHR10989">
    <property type="entry name" value="ANDROGEN-INDUCED PROTEIN 1-RELATED"/>
    <property type="match status" value="1"/>
</dbReference>
<evidence type="ECO:0000256" key="5">
    <source>
        <dbReference type="SAM" id="Phobius"/>
    </source>
</evidence>
<reference evidence="6 7" key="1">
    <citation type="submission" date="2014-04" db="EMBL/GenBank/DDBJ databases">
        <authorList>
            <consortium name="DOE Joint Genome Institute"/>
            <person name="Kuo A."/>
            <person name="Kohler A."/>
            <person name="Nagy L.G."/>
            <person name="Floudas D."/>
            <person name="Copeland A."/>
            <person name="Barry K.W."/>
            <person name="Cichocki N."/>
            <person name="Veneault-Fourrey C."/>
            <person name="LaButti K."/>
            <person name="Lindquist E.A."/>
            <person name="Lipzen A."/>
            <person name="Lundell T."/>
            <person name="Morin E."/>
            <person name="Murat C."/>
            <person name="Sun H."/>
            <person name="Tunlid A."/>
            <person name="Henrissat B."/>
            <person name="Grigoriev I.V."/>
            <person name="Hibbett D.S."/>
            <person name="Martin F."/>
            <person name="Nordberg H.P."/>
            <person name="Cantor M.N."/>
            <person name="Hua S.X."/>
        </authorList>
    </citation>
    <scope>NUCLEOTIDE SEQUENCE [LARGE SCALE GENOMIC DNA]</scope>
    <source>
        <strain evidence="6 7">Foug A</strain>
    </source>
</reference>
<keyword evidence="3 5" id="KW-1133">Transmembrane helix</keyword>
<dbReference type="HOGENOM" id="CLU_081915_1_0_1"/>
<feature type="transmembrane region" description="Helical" evidence="5">
    <location>
        <begin position="190"/>
        <end position="207"/>
    </location>
</feature>
<dbReference type="Proteomes" id="UP000053989">
    <property type="component" value="Unassembled WGS sequence"/>
</dbReference>
<dbReference type="GO" id="GO:0012505">
    <property type="term" value="C:endomembrane system"/>
    <property type="evidence" value="ECO:0007669"/>
    <property type="project" value="UniProtKB-SubCell"/>
</dbReference>
<evidence type="ECO:0000256" key="2">
    <source>
        <dbReference type="ARBA" id="ARBA00022692"/>
    </source>
</evidence>
<dbReference type="InterPro" id="IPR006838">
    <property type="entry name" value="ADTRP_AIG1"/>
</dbReference>
<evidence type="ECO:0000256" key="3">
    <source>
        <dbReference type="ARBA" id="ARBA00022989"/>
    </source>
</evidence>
<dbReference type="InParanoid" id="A0A0C3DEG6"/>
<proteinExistence type="predicted"/>
<gene>
    <name evidence="6" type="ORF">SCLCIDRAFT_1221688</name>
</gene>
<sequence length="213" mass="23279">MTARIAASTGGKTQFLTIQALTGSSLCIVLSLVQDLFPSVERYLHPSKRALLMIFLPTGFTVCSIYWPLRIFAPSLIFLPDTTPTTTPDLFASAAAASAEPVFSGLATGRDLVYIPLFADLSMHAAPFIALMLDFFLCERKFSRRQLNRVAPVIMLAYGTIYGSALEYLAKCDGYFTYPFLDVSPFSVRLAIYVGAACGGYTCLRLLNGLRSL</sequence>
<accession>A0A0C3DEG6</accession>
<dbReference type="FunCoup" id="A0A0C3DEG6">
    <property type="interactions" value="153"/>
</dbReference>
<reference evidence="7" key="2">
    <citation type="submission" date="2015-01" db="EMBL/GenBank/DDBJ databases">
        <title>Evolutionary Origins and Diversification of the Mycorrhizal Mutualists.</title>
        <authorList>
            <consortium name="DOE Joint Genome Institute"/>
            <consortium name="Mycorrhizal Genomics Consortium"/>
            <person name="Kohler A."/>
            <person name="Kuo A."/>
            <person name="Nagy L.G."/>
            <person name="Floudas D."/>
            <person name="Copeland A."/>
            <person name="Barry K.W."/>
            <person name="Cichocki N."/>
            <person name="Veneault-Fourrey C."/>
            <person name="LaButti K."/>
            <person name="Lindquist E.A."/>
            <person name="Lipzen A."/>
            <person name="Lundell T."/>
            <person name="Morin E."/>
            <person name="Murat C."/>
            <person name="Riley R."/>
            <person name="Ohm R."/>
            <person name="Sun H."/>
            <person name="Tunlid A."/>
            <person name="Henrissat B."/>
            <person name="Grigoriev I.V."/>
            <person name="Hibbett D.S."/>
            <person name="Martin F."/>
        </authorList>
    </citation>
    <scope>NUCLEOTIDE SEQUENCE [LARGE SCALE GENOMIC DNA]</scope>
    <source>
        <strain evidence="7">Foug A</strain>
    </source>
</reference>
<organism evidence="6 7">
    <name type="scientific">Scleroderma citrinum Foug A</name>
    <dbReference type="NCBI Taxonomy" id="1036808"/>
    <lineage>
        <taxon>Eukaryota</taxon>
        <taxon>Fungi</taxon>
        <taxon>Dikarya</taxon>
        <taxon>Basidiomycota</taxon>
        <taxon>Agaricomycotina</taxon>
        <taxon>Agaricomycetes</taxon>
        <taxon>Agaricomycetidae</taxon>
        <taxon>Boletales</taxon>
        <taxon>Sclerodermatineae</taxon>
        <taxon>Sclerodermataceae</taxon>
        <taxon>Scleroderma</taxon>
    </lineage>
</organism>
<name>A0A0C3DEG6_9AGAM</name>
<feature type="transmembrane region" description="Helical" evidence="5">
    <location>
        <begin position="18"/>
        <end position="38"/>
    </location>
</feature>
<dbReference type="PANTHER" id="PTHR10989:SF16">
    <property type="entry name" value="AT02829P-RELATED"/>
    <property type="match status" value="1"/>
</dbReference>
<feature type="transmembrane region" description="Helical" evidence="5">
    <location>
        <begin position="150"/>
        <end position="170"/>
    </location>
</feature>
<dbReference type="GO" id="GO:0016020">
    <property type="term" value="C:membrane"/>
    <property type="evidence" value="ECO:0007669"/>
    <property type="project" value="InterPro"/>
</dbReference>
<dbReference type="EMBL" id="KN822147">
    <property type="protein sequence ID" value="KIM54769.1"/>
    <property type="molecule type" value="Genomic_DNA"/>
</dbReference>
<feature type="transmembrane region" description="Helical" evidence="5">
    <location>
        <begin position="113"/>
        <end position="138"/>
    </location>
</feature>
<keyword evidence="4 5" id="KW-0472">Membrane</keyword>